<evidence type="ECO:0000313" key="1">
    <source>
        <dbReference type="EMBL" id="KAG0422535.1"/>
    </source>
</evidence>
<accession>A0AC60PNK6</accession>
<gene>
    <name evidence="1" type="ORF">HPB47_001646</name>
</gene>
<dbReference type="Proteomes" id="UP000805193">
    <property type="component" value="Unassembled WGS sequence"/>
</dbReference>
<reference evidence="1 2" key="1">
    <citation type="journal article" date="2020" name="Cell">
        <title>Large-Scale Comparative Analyses of Tick Genomes Elucidate Their Genetic Diversity and Vector Capacities.</title>
        <authorList>
            <consortium name="Tick Genome and Microbiome Consortium (TIGMIC)"/>
            <person name="Jia N."/>
            <person name="Wang J."/>
            <person name="Shi W."/>
            <person name="Du L."/>
            <person name="Sun Y."/>
            <person name="Zhan W."/>
            <person name="Jiang J.F."/>
            <person name="Wang Q."/>
            <person name="Zhang B."/>
            <person name="Ji P."/>
            <person name="Bell-Sakyi L."/>
            <person name="Cui X.M."/>
            <person name="Yuan T.T."/>
            <person name="Jiang B.G."/>
            <person name="Yang W.F."/>
            <person name="Lam T.T."/>
            <person name="Chang Q.C."/>
            <person name="Ding S.J."/>
            <person name="Wang X.J."/>
            <person name="Zhu J.G."/>
            <person name="Ruan X.D."/>
            <person name="Zhao L."/>
            <person name="Wei J.T."/>
            <person name="Ye R.Z."/>
            <person name="Que T.C."/>
            <person name="Du C.H."/>
            <person name="Zhou Y.H."/>
            <person name="Cheng J.X."/>
            <person name="Dai P.F."/>
            <person name="Guo W.B."/>
            <person name="Han X.H."/>
            <person name="Huang E.J."/>
            <person name="Li L.F."/>
            <person name="Wei W."/>
            <person name="Gao Y.C."/>
            <person name="Liu J.Z."/>
            <person name="Shao H.Z."/>
            <person name="Wang X."/>
            <person name="Wang C.C."/>
            <person name="Yang T.C."/>
            <person name="Huo Q.B."/>
            <person name="Li W."/>
            <person name="Chen H.Y."/>
            <person name="Chen S.E."/>
            <person name="Zhou L.G."/>
            <person name="Ni X.B."/>
            <person name="Tian J.H."/>
            <person name="Sheng Y."/>
            <person name="Liu T."/>
            <person name="Pan Y.S."/>
            <person name="Xia L.Y."/>
            <person name="Li J."/>
            <person name="Zhao F."/>
            <person name="Cao W.C."/>
        </authorList>
    </citation>
    <scope>NUCLEOTIDE SEQUENCE [LARGE SCALE GENOMIC DNA]</scope>
    <source>
        <strain evidence="1">Iper-2018</strain>
    </source>
</reference>
<feature type="non-terminal residue" evidence="1">
    <location>
        <position position="1"/>
    </location>
</feature>
<comment type="caution">
    <text evidence="1">The sequence shown here is derived from an EMBL/GenBank/DDBJ whole genome shotgun (WGS) entry which is preliminary data.</text>
</comment>
<organism evidence="1 2">
    <name type="scientific">Ixodes persulcatus</name>
    <name type="common">Taiga tick</name>
    <dbReference type="NCBI Taxonomy" id="34615"/>
    <lineage>
        <taxon>Eukaryota</taxon>
        <taxon>Metazoa</taxon>
        <taxon>Ecdysozoa</taxon>
        <taxon>Arthropoda</taxon>
        <taxon>Chelicerata</taxon>
        <taxon>Arachnida</taxon>
        <taxon>Acari</taxon>
        <taxon>Parasitiformes</taxon>
        <taxon>Ixodida</taxon>
        <taxon>Ixodoidea</taxon>
        <taxon>Ixodidae</taxon>
        <taxon>Ixodinae</taxon>
        <taxon>Ixodes</taxon>
    </lineage>
</organism>
<proteinExistence type="predicted"/>
<evidence type="ECO:0000313" key="2">
    <source>
        <dbReference type="Proteomes" id="UP000805193"/>
    </source>
</evidence>
<name>A0AC60PNK6_IXOPE</name>
<protein>
    <submittedName>
        <fullName evidence="1">Uncharacterized protein</fullName>
    </submittedName>
</protein>
<dbReference type="EMBL" id="JABSTQ010010212">
    <property type="protein sequence ID" value="KAG0422535.1"/>
    <property type="molecule type" value="Genomic_DNA"/>
</dbReference>
<keyword evidence="2" id="KW-1185">Reference proteome</keyword>
<sequence>GRRSFRARADKDPDKTCPEAKRRNSQGASITTDPSSHNAKMSLLFLVTAILALTLLQSSQHCHATNVLCASCDCKPSLEKESSVDVDCSRKGNKMVPAGSQWPHNLYKFDLSHNFIDHVTTLEPSNVSVLDLHDNYIGVIEPGVFSVFQNLQVLDLSQNRLSSLHMDTFKGLANLKSLNISRNSIRTLPAELFNPLVALEQLRISHNPLRYIERSFFTNLANLEILEMSSVDAHSLPDGVFHTMPSLAYLDLSENSFDEVPSSALRSAEALKVLVISDNPIRVLNYRSFYKMSNIEELYIENMKELVSVEGDTFECQKKMRVLYLDNNPKLTELDLDIFGIFWRMEPPANWTLKELYLQNNNIKWIDSDVAPWKELTILDLQGNPLACDCTNAWLRKVPLQPELTVRLWCGSPANHEREPLLEAPEELFVCSNVSERDSQTSTLRTAVFIVGTLSLVAILLSAIMLVKRKALHERFLRRKGRNGSVYYVKAHTNPVEDYNQNA</sequence>